<feature type="transmembrane region" description="Helical" evidence="8">
    <location>
        <begin position="125"/>
        <end position="143"/>
    </location>
</feature>
<protein>
    <submittedName>
        <fullName evidence="10">MFS transporter</fullName>
    </submittedName>
</protein>
<feature type="transmembrane region" description="Helical" evidence="8">
    <location>
        <begin position="354"/>
        <end position="376"/>
    </location>
</feature>
<evidence type="ECO:0000256" key="2">
    <source>
        <dbReference type="ARBA" id="ARBA00008335"/>
    </source>
</evidence>
<comment type="similarity">
    <text evidence="2">Belongs to the major facilitator superfamily.</text>
</comment>
<evidence type="ECO:0000313" key="11">
    <source>
        <dbReference type="Proteomes" id="UP001171111"/>
    </source>
</evidence>
<feature type="transmembrane region" description="Helical" evidence="8">
    <location>
        <begin position="270"/>
        <end position="291"/>
    </location>
</feature>
<dbReference type="Gene3D" id="1.20.1250.20">
    <property type="entry name" value="MFS general substrate transporter like domains"/>
    <property type="match status" value="1"/>
</dbReference>
<dbReference type="PANTHER" id="PTHR43271:SF1">
    <property type="entry name" value="INNER MEMBRANE TRANSPORT PROTEIN YNFM"/>
    <property type="match status" value="1"/>
</dbReference>
<feature type="transmembrane region" description="Helical" evidence="8">
    <location>
        <begin position="7"/>
        <end position="30"/>
    </location>
</feature>
<keyword evidence="11" id="KW-1185">Reference proteome</keyword>
<dbReference type="InterPro" id="IPR011701">
    <property type="entry name" value="MFS"/>
</dbReference>
<keyword evidence="5 8" id="KW-0812">Transmembrane</keyword>
<organism evidence="10 11">
    <name type="scientific">Campylobacter magnus</name>
    <dbReference type="NCBI Taxonomy" id="3026462"/>
    <lineage>
        <taxon>Bacteria</taxon>
        <taxon>Pseudomonadati</taxon>
        <taxon>Campylobacterota</taxon>
        <taxon>Epsilonproteobacteria</taxon>
        <taxon>Campylobacterales</taxon>
        <taxon>Campylobacteraceae</taxon>
        <taxon>Campylobacter</taxon>
    </lineage>
</organism>
<evidence type="ECO:0000256" key="5">
    <source>
        <dbReference type="ARBA" id="ARBA00022692"/>
    </source>
</evidence>
<feature type="domain" description="Major facilitator superfamily (MFS) profile" evidence="9">
    <location>
        <begin position="1"/>
        <end position="380"/>
    </location>
</feature>
<feature type="transmembrane region" description="Helical" evidence="8">
    <location>
        <begin position="96"/>
        <end position="118"/>
    </location>
</feature>
<name>A0ABT8T8Q9_9BACT</name>
<feature type="transmembrane region" description="Helical" evidence="8">
    <location>
        <begin position="204"/>
        <end position="221"/>
    </location>
</feature>
<proteinExistence type="inferred from homology"/>
<comment type="caution">
    <text evidence="10">The sequence shown here is derived from an EMBL/GenBank/DDBJ whole genome shotgun (WGS) entry which is preliminary data.</text>
</comment>
<evidence type="ECO:0000313" key="10">
    <source>
        <dbReference type="EMBL" id="MDO2409373.1"/>
    </source>
</evidence>
<dbReference type="Pfam" id="PF07690">
    <property type="entry name" value="MFS_1"/>
    <property type="match status" value="1"/>
</dbReference>
<evidence type="ECO:0000256" key="4">
    <source>
        <dbReference type="ARBA" id="ARBA00022475"/>
    </source>
</evidence>
<feature type="transmembrane region" description="Helical" evidence="8">
    <location>
        <begin position="241"/>
        <end position="258"/>
    </location>
</feature>
<evidence type="ECO:0000259" key="9">
    <source>
        <dbReference type="PROSITE" id="PS50850"/>
    </source>
</evidence>
<evidence type="ECO:0000256" key="3">
    <source>
        <dbReference type="ARBA" id="ARBA00022448"/>
    </source>
</evidence>
<dbReference type="Proteomes" id="UP001171111">
    <property type="component" value="Unassembled WGS sequence"/>
</dbReference>
<dbReference type="CDD" id="cd17324">
    <property type="entry name" value="MFS_NepI_like"/>
    <property type="match status" value="1"/>
</dbReference>
<reference evidence="10 11" key="1">
    <citation type="submission" date="2023-06" db="EMBL/GenBank/DDBJ databases">
        <title>Campylobacter magnum sp. nov., isolated from cecal contents of domestic pigs (Sus scrofa domesticus).</title>
        <authorList>
            <person name="Papic B."/>
            <person name="Gruntar I."/>
        </authorList>
    </citation>
    <scope>NUCLEOTIDE SEQUENCE [LARGE SCALE GENOMIC DNA]</scope>
    <source>
        <strain evidence="11">34484-21</strain>
    </source>
</reference>
<dbReference type="InterPro" id="IPR020846">
    <property type="entry name" value="MFS_dom"/>
</dbReference>
<dbReference type="EMBL" id="JAULJQ010000004">
    <property type="protein sequence ID" value="MDO2409373.1"/>
    <property type="molecule type" value="Genomic_DNA"/>
</dbReference>
<keyword evidence="7 8" id="KW-0472">Membrane</keyword>
<feature type="transmembrane region" description="Helical" evidence="8">
    <location>
        <begin position="155"/>
        <end position="175"/>
    </location>
</feature>
<keyword evidence="4" id="KW-1003">Cell membrane</keyword>
<accession>A0ABT8T8Q9</accession>
<dbReference type="SUPFAM" id="SSF103473">
    <property type="entry name" value="MFS general substrate transporter"/>
    <property type="match status" value="1"/>
</dbReference>
<keyword evidence="6 8" id="KW-1133">Transmembrane helix</keyword>
<evidence type="ECO:0000256" key="7">
    <source>
        <dbReference type="ARBA" id="ARBA00023136"/>
    </source>
</evidence>
<dbReference type="PROSITE" id="PS50850">
    <property type="entry name" value="MFS"/>
    <property type="match status" value="1"/>
</dbReference>
<keyword evidence="3" id="KW-0813">Transport</keyword>
<comment type="subcellular location">
    <subcellularLocation>
        <location evidence="1">Cell membrane</location>
        <topology evidence="1">Multi-pass membrane protein</topology>
    </subcellularLocation>
</comment>
<feature type="transmembrane region" description="Helical" evidence="8">
    <location>
        <begin position="297"/>
        <end position="316"/>
    </location>
</feature>
<dbReference type="InterPro" id="IPR036259">
    <property type="entry name" value="MFS_trans_sf"/>
</dbReference>
<feature type="transmembrane region" description="Helical" evidence="8">
    <location>
        <begin position="328"/>
        <end position="348"/>
    </location>
</feature>
<evidence type="ECO:0000256" key="6">
    <source>
        <dbReference type="ARBA" id="ARBA00022989"/>
    </source>
</evidence>
<feature type="transmembrane region" description="Helical" evidence="8">
    <location>
        <begin position="70"/>
        <end position="90"/>
    </location>
</feature>
<feature type="transmembrane region" description="Helical" evidence="8">
    <location>
        <begin position="42"/>
        <end position="63"/>
    </location>
</feature>
<evidence type="ECO:0000256" key="1">
    <source>
        <dbReference type="ARBA" id="ARBA00004651"/>
    </source>
</evidence>
<dbReference type="PANTHER" id="PTHR43271">
    <property type="entry name" value="BLL2771 PROTEIN"/>
    <property type="match status" value="1"/>
</dbReference>
<sequence length="387" mass="41594">MAKLDLYLMYFCALVAMSVLYAPQPIAVLFESELGIARQSAGLFIAALMIPLGLAGFFYGYILERASIRSMLFGGFLLLGLAQVGFGLASKYEYMLALRAAQGLVLPVAMIGIMSYISVSTPSKYVAAAMGAYIGVTIIGGLVGRAASGILADFFGWRFFIILVGVLCVFCALLVRLKCSNISASLIKPRLKDIKDTLKERKNLYTYGMIFCLFFTFQALLNYVPFELAQILGAHSGAKTGALYAGYALGVLISFNVRRIGASFGGARRAVVAGVGITLVSIVCFGVQSFWGLFGAMVVLCIGNFIAHSNAAGFVNRQAKEHKGIANGLYVSFYYMGGALGSFLPGFIYNYLGWIAFLCSLGVVCALSLAFAIMLAKTRVYGVRNEN</sequence>
<evidence type="ECO:0000256" key="8">
    <source>
        <dbReference type="SAM" id="Phobius"/>
    </source>
</evidence>
<gene>
    <name evidence="10" type="ORF">Q2362_04570</name>
</gene>
<dbReference type="RefSeq" id="WP_302244253.1">
    <property type="nucleotide sequence ID" value="NZ_JAULJQ010000004.1"/>
</dbReference>